<evidence type="ECO:0000256" key="8">
    <source>
        <dbReference type="ARBA" id="ARBA00023306"/>
    </source>
</evidence>
<comment type="subunit">
    <text evidence="10">Component of the NDC80 complex.</text>
</comment>
<dbReference type="AlphaFoldDB" id="A0A4P6XNH9"/>
<feature type="coiled-coil region" evidence="11">
    <location>
        <begin position="124"/>
        <end position="159"/>
    </location>
</feature>
<accession>A0A4P6XNH9</accession>
<dbReference type="EMBL" id="CP034458">
    <property type="protein sequence ID" value="QBM88449.1"/>
    <property type="molecule type" value="Genomic_DNA"/>
</dbReference>
<proteinExistence type="inferred from homology"/>
<evidence type="ECO:0000256" key="6">
    <source>
        <dbReference type="ARBA" id="ARBA00023054"/>
    </source>
</evidence>
<evidence type="ECO:0000256" key="7">
    <source>
        <dbReference type="ARBA" id="ARBA00023242"/>
    </source>
</evidence>
<dbReference type="GO" id="GO:0008017">
    <property type="term" value="F:microtubule binding"/>
    <property type="evidence" value="ECO:0007669"/>
    <property type="project" value="TreeGrafter"/>
</dbReference>
<evidence type="ECO:0000313" key="13">
    <source>
        <dbReference type="Proteomes" id="UP000292447"/>
    </source>
</evidence>
<sequence>MLDEAPETLILSAIEGFETQPDVASIGRINELANRVNELWQEEENRLETEVSALENDLRAELAEIDVIKRPTNAVFEQLHLQNDAIALILRRNAENPEKNDVFSVINEQKALLDKKKILLAKQLSELESRIAQMRTTEMELTQREAELAEQKLAALQTNTSSNMDLTTMKIMLFKKFGIHIEEGEEGKNDKIVIFNEKRSGAKTLEVDPKFLDYFISNYIWEHVGNNEEA</sequence>
<comment type="similarity">
    <text evidence="1 10">Belongs to the SPC24 family.</text>
</comment>
<evidence type="ECO:0000256" key="10">
    <source>
        <dbReference type="RuleBase" id="RU368011"/>
    </source>
</evidence>
<keyword evidence="3 10" id="KW-0132">Cell division</keyword>
<evidence type="ECO:0000256" key="9">
    <source>
        <dbReference type="ARBA" id="ARBA00023328"/>
    </source>
</evidence>
<comment type="subcellular location">
    <subcellularLocation>
        <location evidence="10">Nucleus</location>
    </subcellularLocation>
    <subcellularLocation>
        <location evidence="10">Chromosome</location>
        <location evidence="10">Centromere</location>
        <location evidence="10">Kinetochore</location>
    </subcellularLocation>
</comment>
<evidence type="ECO:0000256" key="4">
    <source>
        <dbReference type="ARBA" id="ARBA00022776"/>
    </source>
</evidence>
<feature type="coiled-coil region" evidence="11">
    <location>
        <begin position="30"/>
        <end position="64"/>
    </location>
</feature>
<dbReference type="GO" id="GO:0005634">
    <property type="term" value="C:nucleus"/>
    <property type="evidence" value="ECO:0007669"/>
    <property type="project" value="UniProtKB-SubCell"/>
</dbReference>
<dbReference type="GO" id="GO:0051301">
    <property type="term" value="P:cell division"/>
    <property type="evidence" value="ECO:0007669"/>
    <property type="project" value="UniProtKB-UniRule"/>
</dbReference>
<name>A0A4P6XNH9_9ASCO</name>
<dbReference type="Gene3D" id="3.30.160.430">
    <property type="match status" value="1"/>
</dbReference>
<protein>
    <recommendedName>
        <fullName evidence="10">Kinetochore protein Spc24</fullName>
    </recommendedName>
</protein>
<dbReference type="PANTHER" id="PTHR22142">
    <property type="match status" value="1"/>
</dbReference>
<reference evidence="13" key="1">
    <citation type="submission" date="2019-03" db="EMBL/GenBank/DDBJ databases">
        <title>Snf2 controls pulcherriminic acid biosynthesis and connects pigmentation and antifungal activity of the yeast Metschnikowia pulcherrima.</title>
        <authorList>
            <person name="Gore-Lloyd D."/>
            <person name="Sumann I."/>
            <person name="Brachmann A.O."/>
            <person name="Schneeberger K."/>
            <person name="Ortiz-Merino R.A."/>
            <person name="Moreno-Beltran M."/>
            <person name="Schlaefli M."/>
            <person name="Kirner P."/>
            <person name="Santos Kron A."/>
            <person name="Wolfe K.H."/>
            <person name="Piel J."/>
            <person name="Ahrens C.H."/>
            <person name="Henk D."/>
            <person name="Freimoser F.M."/>
        </authorList>
    </citation>
    <scope>NUCLEOTIDE SEQUENCE [LARGE SCALE GENOMIC DNA]</scope>
    <source>
        <strain evidence="13">APC 1.2</strain>
    </source>
</reference>
<keyword evidence="9 10" id="KW-0137">Centromere</keyword>
<keyword evidence="7 10" id="KW-0539">Nucleus</keyword>
<evidence type="ECO:0000256" key="3">
    <source>
        <dbReference type="ARBA" id="ARBA00022618"/>
    </source>
</evidence>
<dbReference type="SUPFAM" id="SSF143026">
    <property type="entry name" value="Kinetochore globular domain"/>
    <property type="match status" value="1"/>
</dbReference>
<comment type="function">
    <text evidence="10">Acts as a component of the essential kinetochore-associated NDC80 complex, which is required for chromosome segregation and spindle checkpoint activity.</text>
</comment>
<keyword evidence="8 10" id="KW-0131">Cell cycle</keyword>
<evidence type="ECO:0000256" key="1">
    <source>
        <dbReference type="ARBA" id="ARBA00007804"/>
    </source>
</evidence>
<keyword evidence="2 10" id="KW-0158">Chromosome</keyword>
<dbReference type="Proteomes" id="UP000292447">
    <property type="component" value="Chromosome III"/>
</dbReference>
<keyword evidence="4 10" id="KW-0498">Mitosis</keyword>
<evidence type="ECO:0000313" key="12">
    <source>
        <dbReference type="EMBL" id="QBM88449.1"/>
    </source>
</evidence>
<organism evidence="12 13">
    <name type="scientific">Metschnikowia aff. pulcherrima</name>
    <dbReference type="NCBI Taxonomy" id="2163413"/>
    <lineage>
        <taxon>Eukaryota</taxon>
        <taxon>Fungi</taxon>
        <taxon>Dikarya</taxon>
        <taxon>Ascomycota</taxon>
        <taxon>Saccharomycotina</taxon>
        <taxon>Pichiomycetes</taxon>
        <taxon>Metschnikowiaceae</taxon>
        <taxon>Metschnikowia</taxon>
    </lineage>
</organism>
<evidence type="ECO:0000256" key="5">
    <source>
        <dbReference type="ARBA" id="ARBA00022838"/>
    </source>
</evidence>
<keyword evidence="13" id="KW-1185">Reference proteome</keyword>
<dbReference type="InterPro" id="IPR038066">
    <property type="entry name" value="Spc24_Fungi_globular_sf"/>
</dbReference>
<dbReference type="Pfam" id="PF08286">
    <property type="entry name" value="Spc24"/>
    <property type="match status" value="1"/>
</dbReference>
<dbReference type="CDD" id="cd11565">
    <property type="entry name" value="RWD_Spc24"/>
    <property type="match status" value="1"/>
</dbReference>
<dbReference type="PANTHER" id="PTHR22142:SF2">
    <property type="entry name" value="KINETOCHORE PROTEIN SPC24"/>
    <property type="match status" value="1"/>
</dbReference>
<keyword evidence="6 11" id="KW-0175">Coiled coil</keyword>
<evidence type="ECO:0000256" key="11">
    <source>
        <dbReference type="SAM" id="Coils"/>
    </source>
</evidence>
<dbReference type="InterPro" id="IPR013252">
    <property type="entry name" value="Ndc80_Spc24"/>
</dbReference>
<dbReference type="GO" id="GO:0031262">
    <property type="term" value="C:Ndc80 complex"/>
    <property type="evidence" value="ECO:0007669"/>
    <property type="project" value="TreeGrafter"/>
</dbReference>
<gene>
    <name evidence="12" type="primary">MPUL0C04170</name>
    <name evidence="12" type="ORF">METSCH_C04170</name>
</gene>
<dbReference type="STRING" id="2163413.A0A4P6XNH9"/>
<dbReference type="GO" id="GO:0007059">
    <property type="term" value="P:chromosome segregation"/>
    <property type="evidence" value="ECO:0007669"/>
    <property type="project" value="TreeGrafter"/>
</dbReference>
<keyword evidence="5 10" id="KW-0995">Kinetochore</keyword>
<evidence type="ECO:0000256" key="2">
    <source>
        <dbReference type="ARBA" id="ARBA00022454"/>
    </source>
</evidence>